<dbReference type="Pfam" id="PF01730">
    <property type="entry name" value="UreF"/>
    <property type="match status" value="1"/>
</dbReference>
<dbReference type="GO" id="GO:0005737">
    <property type="term" value="C:cytoplasm"/>
    <property type="evidence" value="ECO:0007669"/>
    <property type="project" value="UniProtKB-SubCell"/>
</dbReference>
<name>A0A557RFF7_9GAMM</name>
<dbReference type="Proteomes" id="UP000316688">
    <property type="component" value="Unassembled WGS sequence"/>
</dbReference>
<dbReference type="HAMAP" id="MF_01385">
    <property type="entry name" value="UreF"/>
    <property type="match status" value="1"/>
</dbReference>
<dbReference type="GO" id="GO:0016151">
    <property type="term" value="F:nickel cation binding"/>
    <property type="evidence" value="ECO:0007669"/>
    <property type="project" value="UniProtKB-UniRule"/>
</dbReference>
<comment type="function">
    <text evidence="3">Required for maturation of urease via the functional incorporation of the urease nickel metallocenter.</text>
</comment>
<evidence type="ECO:0000313" key="5">
    <source>
        <dbReference type="Proteomes" id="UP000316688"/>
    </source>
</evidence>
<comment type="subunit">
    <text evidence="3">UreD, UreF and UreG form a complex that acts as a GTP-hydrolysis-dependent molecular chaperone, activating the urease apoprotein by helping to assemble the nickel containing metallocenter of UreC. The UreE protein probably delivers the nickel.</text>
</comment>
<dbReference type="InterPro" id="IPR038277">
    <property type="entry name" value="UreF_sf"/>
</dbReference>
<sequence>MVDGTDARTLRLWQLLSPTLPVGAYAYSAGLETAIEQGWVGDEASLVDWVGGQLQSGIGALDLPVLARLQAAWQRDDRPAVEVWTSRLLAARETAELRAEDIHIGRALMRLLGEFGISEALTFDRDRDVTWATAFALATARWAIGMDQAALGYAWAWSENQVAAAVKLVPLGQSAGQRALLRIADAIPGAVDNAAALDDESIGATTPGVSLASGWHEVQYSRLFRS</sequence>
<comment type="similarity">
    <text evidence="3">Belongs to the UreF family.</text>
</comment>
<evidence type="ECO:0000256" key="2">
    <source>
        <dbReference type="ARBA" id="ARBA00023186"/>
    </source>
</evidence>
<dbReference type="PANTHER" id="PTHR33620">
    <property type="entry name" value="UREASE ACCESSORY PROTEIN F"/>
    <property type="match status" value="1"/>
</dbReference>
<evidence type="ECO:0000256" key="1">
    <source>
        <dbReference type="ARBA" id="ARBA00022988"/>
    </source>
</evidence>
<dbReference type="AlphaFoldDB" id="A0A557RFF7"/>
<organism evidence="4 5">
    <name type="scientific">Spiribacter aquaticus</name>
    <dbReference type="NCBI Taxonomy" id="1935996"/>
    <lineage>
        <taxon>Bacteria</taxon>
        <taxon>Pseudomonadati</taxon>
        <taxon>Pseudomonadota</taxon>
        <taxon>Gammaproteobacteria</taxon>
        <taxon>Chromatiales</taxon>
        <taxon>Ectothiorhodospiraceae</taxon>
        <taxon>Spiribacter</taxon>
    </lineage>
</organism>
<dbReference type="Gene3D" id="1.10.4190.10">
    <property type="entry name" value="Urease accessory protein UreF"/>
    <property type="match status" value="1"/>
</dbReference>
<dbReference type="InterPro" id="IPR002639">
    <property type="entry name" value="UreF"/>
</dbReference>
<evidence type="ECO:0000256" key="3">
    <source>
        <dbReference type="HAMAP-Rule" id="MF_01385"/>
    </source>
</evidence>
<proteinExistence type="inferred from homology"/>
<dbReference type="PANTHER" id="PTHR33620:SF1">
    <property type="entry name" value="UREASE ACCESSORY PROTEIN F"/>
    <property type="match status" value="1"/>
</dbReference>
<keyword evidence="5" id="KW-1185">Reference proteome</keyword>
<comment type="subcellular location">
    <subcellularLocation>
        <location evidence="3">Cytoplasm</location>
    </subcellularLocation>
</comment>
<comment type="caution">
    <text evidence="4">The sequence shown here is derived from an EMBL/GenBank/DDBJ whole genome shotgun (WGS) entry which is preliminary data.</text>
</comment>
<protein>
    <recommendedName>
        <fullName evidence="3">Urease accessory protein UreF</fullName>
    </recommendedName>
</protein>
<dbReference type="EMBL" id="VMKP01000004">
    <property type="protein sequence ID" value="TVO63887.1"/>
    <property type="molecule type" value="Genomic_DNA"/>
</dbReference>
<keyword evidence="1 3" id="KW-0996">Nickel insertion</keyword>
<gene>
    <name evidence="3" type="primary">ureF</name>
    <name evidence="4" type="ORF">FPL11_09545</name>
</gene>
<dbReference type="PIRSF" id="PIRSF009467">
    <property type="entry name" value="Ureas_acces_UreF"/>
    <property type="match status" value="1"/>
</dbReference>
<keyword evidence="3" id="KW-0963">Cytoplasm</keyword>
<evidence type="ECO:0000313" key="4">
    <source>
        <dbReference type="EMBL" id="TVO63887.1"/>
    </source>
</evidence>
<reference evidence="4 5" key="1">
    <citation type="submission" date="2019-07" db="EMBL/GenBank/DDBJ databases">
        <title>Reclasification of Spiribacter aquaticus.</title>
        <authorList>
            <person name="Leon M.J."/>
            <person name="Sanchez-Porro C."/>
            <person name="Ventosa A."/>
        </authorList>
    </citation>
    <scope>NUCLEOTIDE SEQUENCE [LARGE SCALE GENOMIC DNA]</scope>
    <source>
        <strain evidence="4 5">SP30</strain>
    </source>
</reference>
<accession>A0A557RFF7</accession>
<keyword evidence="2 3" id="KW-0143">Chaperone</keyword>